<dbReference type="KEGG" id="ctes:O987_06940"/>
<dbReference type="RefSeq" id="WP_043371242.1">
    <property type="nucleotide sequence ID" value="NZ_CP006704.1"/>
</dbReference>
<evidence type="ECO:0000313" key="3">
    <source>
        <dbReference type="EMBL" id="AIJ45531.1"/>
    </source>
</evidence>
<name>A0A076PLI5_COMTE</name>
<gene>
    <name evidence="3" type="ORF">O987_06940</name>
</gene>
<dbReference type="InterPro" id="IPR010093">
    <property type="entry name" value="SinI_DNA-bd"/>
</dbReference>
<feature type="region of interest" description="Disordered" evidence="1">
    <location>
        <begin position="73"/>
        <end position="127"/>
    </location>
</feature>
<accession>A0A076PLI5</accession>
<feature type="domain" description="Helix-turn-helix" evidence="2">
    <location>
        <begin position="13"/>
        <end position="60"/>
    </location>
</feature>
<evidence type="ECO:0000313" key="4">
    <source>
        <dbReference type="Proteomes" id="UP000028782"/>
    </source>
</evidence>
<sequence>MEATDQIIDSDIYTAEQIASLLKCDKETAEARIRSGDLPGVKFGKSWVIPRQALLQCLNEMALSEAAQRKADLQGTRAAALEKGKTPAKAAAAPSPMLPTSEQPRRRGQSRKPPELGGLLASHGMPC</sequence>
<dbReference type="Pfam" id="PF12728">
    <property type="entry name" value="HTH_17"/>
    <property type="match status" value="1"/>
</dbReference>
<dbReference type="EMBL" id="CP006704">
    <property type="protein sequence ID" value="AIJ45531.1"/>
    <property type="molecule type" value="Genomic_DNA"/>
</dbReference>
<protein>
    <recommendedName>
        <fullName evidence="2">Helix-turn-helix domain-containing protein</fullName>
    </recommendedName>
</protein>
<evidence type="ECO:0000259" key="2">
    <source>
        <dbReference type="Pfam" id="PF12728"/>
    </source>
</evidence>
<dbReference type="NCBIfam" id="TIGR01764">
    <property type="entry name" value="excise"/>
    <property type="match status" value="1"/>
</dbReference>
<organism evidence="3 4">
    <name type="scientific">Comamonas testosteroni TK102</name>
    <dbReference type="NCBI Taxonomy" id="1392005"/>
    <lineage>
        <taxon>Bacteria</taxon>
        <taxon>Pseudomonadati</taxon>
        <taxon>Pseudomonadota</taxon>
        <taxon>Betaproteobacteria</taxon>
        <taxon>Burkholderiales</taxon>
        <taxon>Comamonadaceae</taxon>
        <taxon>Comamonas</taxon>
    </lineage>
</organism>
<proteinExistence type="predicted"/>
<dbReference type="Proteomes" id="UP000028782">
    <property type="component" value="Chromosome"/>
</dbReference>
<reference evidence="3 4" key="1">
    <citation type="journal article" date="2014" name="Genome Announc.">
        <title>Complete Genome Sequence of Polychlorinated Biphenyl Degrader Comamonas testosteroni TK102 (NBRC 109938).</title>
        <authorList>
            <person name="Fukuda K."/>
            <person name="Hosoyama A."/>
            <person name="Tsuchikane K."/>
            <person name="Ohji S."/>
            <person name="Yamazoe A."/>
            <person name="Fujita N."/>
            <person name="Shintani M."/>
            <person name="Kimbara K."/>
        </authorList>
    </citation>
    <scope>NUCLEOTIDE SEQUENCE [LARGE SCALE GENOMIC DNA]</scope>
    <source>
        <strain evidence="3">TK102</strain>
    </source>
</reference>
<dbReference type="AlphaFoldDB" id="A0A076PLI5"/>
<evidence type="ECO:0000256" key="1">
    <source>
        <dbReference type="SAM" id="MobiDB-lite"/>
    </source>
</evidence>
<dbReference type="InterPro" id="IPR041657">
    <property type="entry name" value="HTH_17"/>
</dbReference>
<dbReference type="HOGENOM" id="CLU_1988981_0_0_4"/>
<dbReference type="GO" id="GO:0003677">
    <property type="term" value="F:DNA binding"/>
    <property type="evidence" value="ECO:0007669"/>
    <property type="project" value="InterPro"/>
</dbReference>